<feature type="compositionally biased region" description="Basic and acidic residues" evidence="1">
    <location>
        <begin position="361"/>
        <end position="371"/>
    </location>
</feature>
<keyword evidence="3" id="KW-1185">Reference proteome</keyword>
<feature type="transmembrane region" description="Helical" evidence="2">
    <location>
        <begin position="590"/>
        <end position="613"/>
    </location>
</feature>
<keyword evidence="2" id="KW-0472">Membrane</keyword>
<sequence length="644" mass="69945">MKLCVGHYTHPAGMGVSGDLNSGPHVCTESTLTIELLGQFVLKCLVDHGEFGITGAPLGCCNPPYCMSPLLITIHSLVLPRMSVSLPEGTLGLFPFLWLSGAVYHGDCHPCHLVLRKYLVIVSSKQDSALQCDCPASRSLPKCFLSQCGPLTLCHPCGESLPQKQGTSGHMTSTVRKQSKCSVYFFPSHAAEDPAHRVAPPTFSVGLLTSDEAEAHIDYEDNFPDDRSVSFRELMEDSRAEGEEEKAQEDASEETPKQDRLVFTSASKENTAQEKTFVPITGSPSAGSGVRTDWPRSRLNRKYSLWFPAETFHKSELEKEVGDETKDPLPAGENPSEGELVPEESETRLVYATTYSPSEPFADRNESKAEDPGVSSSDDSWLDGYPVTDGAWRKAEAGQEDDGSVGLDESVLMTPSQPPGRVTEHKSATITTSESMTYSATAPSQMPDAEALVPGPMNVSETEGPHTGDGDLTKYQSTIPRRVTTERSPAATSPYELITSTQETVPTTLQQTLKLIPSTSMEATQPPAEEATQPPAETTDPEVQDSFPYLLSEDFLGQEGPGPGASEEKLLPTLAPCMGNECPSLRRGPVIAIIVTVLCLLLLLAAVGAVWGYRRCQHRSSVYKLNAGQRQARHYHQQIEMEKV</sequence>
<reference evidence="4" key="1">
    <citation type="submission" date="2025-08" db="UniProtKB">
        <authorList>
            <consortium name="RefSeq"/>
        </authorList>
    </citation>
    <scope>IDENTIFICATION</scope>
    <source>
        <tissue evidence="4">Liver</tissue>
    </source>
</reference>
<dbReference type="PANTHER" id="PTHR32493:SF0">
    <property type="entry name" value="SUSHI DOMAIN-CONTAINING PROTEIN 5"/>
    <property type="match status" value="1"/>
</dbReference>
<protein>
    <submittedName>
        <fullName evidence="4">Sushi domain-containing protein 5 isoform X1</fullName>
    </submittedName>
</protein>
<feature type="compositionally biased region" description="Low complexity" evidence="1">
    <location>
        <begin position="522"/>
        <end position="538"/>
    </location>
</feature>
<accession>A0ABM2WYQ9</accession>
<evidence type="ECO:0000256" key="1">
    <source>
        <dbReference type="SAM" id="MobiDB-lite"/>
    </source>
</evidence>
<feature type="compositionally biased region" description="Acidic residues" evidence="1">
    <location>
        <begin position="242"/>
        <end position="253"/>
    </location>
</feature>
<dbReference type="GeneID" id="101837875"/>
<organism evidence="3 4">
    <name type="scientific">Mesocricetus auratus</name>
    <name type="common">Golden hamster</name>
    <dbReference type="NCBI Taxonomy" id="10036"/>
    <lineage>
        <taxon>Eukaryota</taxon>
        <taxon>Metazoa</taxon>
        <taxon>Chordata</taxon>
        <taxon>Craniata</taxon>
        <taxon>Vertebrata</taxon>
        <taxon>Euteleostomi</taxon>
        <taxon>Mammalia</taxon>
        <taxon>Eutheria</taxon>
        <taxon>Euarchontoglires</taxon>
        <taxon>Glires</taxon>
        <taxon>Rodentia</taxon>
        <taxon>Myomorpha</taxon>
        <taxon>Muroidea</taxon>
        <taxon>Cricetidae</taxon>
        <taxon>Cricetinae</taxon>
        <taxon>Mesocricetus</taxon>
    </lineage>
</organism>
<feature type="compositionally biased region" description="Polar residues" evidence="1">
    <location>
        <begin position="428"/>
        <end position="444"/>
    </location>
</feature>
<dbReference type="InterPro" id="IPR053298">
    <property type="entry name" value="Sushi_domain_protein"/>
</dbReference>
<dbReference type="RefSeq" id="XP_040595824.1">
    <property type="nucleotide sequence ID" value="XM_040739890.1"/>
</dbReference>
<gene>
    <name evidence="4" type="primary">Susd5</name>
</gene>
<dbReference type="PANTHER" id="PTHR32493">
    <property type="entry name" value="SUSHI DOMAIN-CONTAINING PROTEIN 5"/>
    <property type="match status" value="1"/>
</dbReference>
<keyword evidence="2" id="KW-1133">Transmembrane helix</keyword>
<feature type="region of interest" description="Disordered" evidence="1">
    <location>
        <begin position="236"/>
        <end position="260"/>
    </location>
</feature>
<proteinExistence type="predicted"/>
<feature type="compositionally biased region" description="Basic and acidic residues" evidence="1">
    <location>
        <begin position="317"/>
        <end position="327"/>
    </location>
</feature>
<dbReference type="Proteomes" id="UP000886700">
    <property type="component" value="Unplaced"/>
</dbReference>
<evidence type="ECO:0000313" key="4">
    <source>
        <dbReference type="RefSeq" id="XP_040595824.1"/>
    </source>
</evidence>
<feature type="region of interest" description="Disordered" evidence="1">
    <location>
        <begin position="317"/>
        <end position="474"/>
    </location>
</feature>
<keyword evidence="2" id="KW-0812">Transmembrane</keyword>
<evidence type="ECO:0000313" key="3">
    <source>
        <dbReference type="Proteomes" id="UP000886700"/>
    </source>
</evidence>
<name>A0ABM2WYQ9_MESAU</name>
<feature type="region of interest" description="Disordered" evidence="1">
    <location>
        <begin position="518"/>
        <end position="543"/>
    </location>
</feature>
<evidence type="ECO:0000256" key="2">
    <source>
        <dbReference type="SAM" id="Phobius"/>
    </source>
</evidence>
<feature type="compositionally biased region" description="Basic and acidic residues" evidence="1">
    <location>
        <begin position="463"/>
        <end position="472"/>
    </location>
</feature>